<dbReference type="InterPro" id="IPR027443">
    <property type="entry name" value="IPNS-like_sf"/>
</dbReference>
<dbReference type="AlphaFoldDB" id="M5GF49"/>
<dbReference type="GeneID" id="63683243"/>
<keyword evidence="5" id="KW-1185">Reference proteome</keyword>
<sequence length="148" mass="16994">MRDTVLCCLKVPKEQFDTRKWLSLPGACQQPLPPYLEENRDFLDEFKRECAALGCRVLGCLARAWGLEEEFFVGQHRYDEPSMDNFQLMHYVPYTPEYAEKDVFRLGAHTDWGSLTLLFQPSPGLQVRPPHYAHHLPPSAGEQGSTLL</sequence>
<dbReference type="RefSeq" id="XP_040630732.1">
    <property type="nucleotide sequence ID" value="XM_040768181.1"/>
</dbReference>
<dbReference type="PANTHER" id="PTHR10209">
    <property type="entry name" value="OXIDOREDUCTASE, 2OG-FE II OXYGENASE FAMILY PROTEIN"/>
    <property type="match status" value="1"/>
</dbReference>
<keyword evidence="2" id="KW-0560">Oxidoreductase</keyword>
<dbReference type="EMBL" id="JH795859">
    <property type="protein sequence ID" value="EJU03838.1"/>
    <property type="molecule type" value="Genomic_DNA"/>
</dbReference>
<dbReference type="GO" id="GO:0016491">
    <property type="term" value="F:oxidoreductase activity"/>
    <property type="evidence" value="ECO:0007669"/>
    <property type="project" value="UniProtKB-KW"/>
</dbReference>
<proteinExistence type="predicted"/>
<dbReference type="SUPFAM" id="SSF51197">
    <property type="entry name" value="Clavaminate synthase-like"/>
    <property type="match status" value="1"/>
</dbReference>
<evidence type="ECO:0000256" key="1">
    <source>
        <dbReference type="ARBA" id="ARBA00022723"/>
    </source>
</evidence>
<dbReference type="Proteomes" id="UP000030653">
    <property type="component" value="Unassembled WGS sequence"/>
</dbReference>
<protein>
    <submittedName>
        <fullName evidence="4">Clavaminate synthase-like protein</fullName>
    </submittedName>
</protein>
<evidence type="ECO:0000313" key="4">
    <source>
        <dbReference type="EMBL" id="EJU03838.1"/>
    </source>
</evidence>
<name>M5GF49_DACPD</name>
<accession>M5GF49</accession>
<keyword evidence="3" id="KW-0408">Iron</keyword>
<evidence type="ECO:0000313" key="5">
    <source>
        <dbReference type="Proteomes" id="UP000030653"/>
    </source>
</evidence>
<dbReference type="HOGENOM" id="CLU_1758739_0_0_1"/>
<dbReference type="OrthoDB" id="288590at2759"/>
<evidence type="ECO:0000256" key="2">
    <source>
        <dbReference type="ARBA" id="ARBA00023002"/>
    </source>
</evidence>
<dbReference type="Gene3D" id="2.60.120.330">
    <property type="entry name" value="B-lactam Antibiotic, Isopenicillin N Synthase, Chain"/>
    <property type="match status" value="1"/>
</dbReference>
<gene>
    <name evidence="4" type="ORF">DACRYDRAFT_105995</name>
</gene>
<evidence type="ECO:0000256" key="3">
    <source>
        <dbReference type="ARBA" id="ARBA00023004"/>
    </source>
</evidence>
<dbReference type="PANTHER" id="PTHR10209:SF881">
    <property type="entry name" value="FI07970P-RELATED"/>
    <property type="match status" value="1"/>
</dbReference>
<dbReference type="GO" id="GO:0046872">
    <property type="term" value="F:metal ion binding"/>
    <property type="evidence" value="ECO:0007669"/>
    <property type="project" value="UniProtKB-KW"/>
</dbReference>
<reference evidence="4 5" key="1">
    <citation type="journal article" date="2012" name="Science">
        <title>The Paleozoic origin of enzymatic lignin decomposition reconstructed from 31 fungal genomes.</title>
        <authorList>
            <person name="Floudas D."/>
            <person name="Binder M."/>
            <person name="Riley R."/>
            <person name="Barry K."/>
            <person name="Blanchette R.A."/>
            <person name="Henrissat B."/>
            <person name="Martinez A.T."/>
            <person name="Otillar R."/>
            <person name="Spatafora J.W."/>
            <person name="Yadav J.S."/>
            <person name="Aerts A."/>
            <person name="Benoit I."/>
            <person name="Boyd A."/>
            <person name="Carlson A."/>
            <person name="Copeland A."/>
            <person name="Coutinho P.M."/>
            <person name="de Vries R.P."/>
            <person name="Ferreira P."/>
            <person name="Findley K."/>
            <person name="Foster B."/>
            <person name="Gaskell J."/>
            <person name="Glotzer D."/>
            <person name="Gorecki P."/>
            <person name="Heitman J."/>
            <person name="Hesse C."/>
            <person name="Hori C."/>
            <person name="Igarashi K."/>
            <person name="Jurgens J.A."/>
            <person name="Kallen N."/>
            <person name="Kersten P."/>
            <person name="Kohler A."/>
            <person name="Kuees U."/>
            <person name="Kumar T.K.A."/>
            <person name="Kuo A."/>
            <person name="LaButti K."/>
            <person name="Larrondo L.F."/>
            <person name="Lindquist E."/>
            <person name="Ling A."/>
            <person name="Lombard V."/>
            <person name="Lucas S."/>
            <person name="Lundell T."/>
            <person name="Martin R."/>
            <person name="McLaughlin D.J."/>
            <person name="Morgenstern I."/>
            <person name="Morin E."/>
            <person name="Murat C."/>
            <person name="Nagy L.G."/>
            <person name="Nolan M."/>
            <person name="Ohm R.A."/>
            <person name="Patyshakuliyeva A."/>
            <person name="Rokas A."/>
            <person name="Ruiz-Duenas F.J."/>
            <person name="Sabat G."/>
            <person name="Salamov A."/>
            <person name="Samejima M."/>
            <person name="Schmutz J."/>
            <person name="Slot J.C."/>
            <person name="St John F."/>
            <person name="Stenlid J."/>
            <person name="Sun H."/>
            <person name="Sun S."/>
            <person name="Syed K."/>
            <person name="Tsang A."/>
            <person name="Wiebenga A."/>
            <person name="Young D."/>
            <person name="Pisabarro A."/>
            <person name="Eastwood D.C."/>
            <person name="Martin F."/>
            <person name="Cullen D."/>
            <person name="Grigoriev I.V."/>
            <person name="Hibbett D.S."/>
        </authorList>
    </citation>
    <scope>NUCLEOTIDE SEQUENCE [LARGE SCALE GENOMIC DNA]</scope>
    <source>
        <strain evidence="4 5">DJM-731 SS1</strain>
    </source>
</reference>
<dbReference type="STRING" id="1858805.M5GF49"/>
<keyword evidence="1" id="KW-0479">Metal-binding</keyword>
<organism evidence="4 5">
    <name type="scientific">Dacryopinax primogenitus (strain DJM 731)</name>
    <name type="common">Brown rot fungus</name>
    <dbReference type="NCBI Taxonomy" id="1858805"/>
    <lineage>
        <taxon>Eukaryota</taxon>
        <taxon>Fungi</taxon>
        <taxon>Dikarya</taxon>
        <taxon>Basidiomycota</taxon>
        <taxon>Agaricomycotina</taxon>
        <taxon>Dacrymycetes</taxon>
        <taxon>Dacrymycetales</taxon>
        <taxon>Dacrymycetaceae</taxon>
        <taxon>Dacryopinax</taxon>
    </lineage>
</organism>